<proteinExistence type="predicted"/>
<dbReference type="EMBL" id="GGEC01040053">
    <property type="protein sequence ID" value="MBX20537.1"/>
    <property type="molecule type" value="Transcribed_RNA"/>
</dbReference>
<protein>
    <submittedName>
        <fullName evidence="1">Uncharacterized protein MANES_03G009900</fullName>
    </submittedName>
</protein>
<name>A0A2P2LRE6_RHIMU</name>
<reference evidence="1" key="1">
    <citation type="submission" date="2018-02" db="EMBL/GenBank/DDBJ databases">
        <title>Rhizophora mucronata_Transcriptome.</title>
        <authorList>
            <person name="Meera S.P."/>
            <person name="Sreeshan A."/>
            <person name="Augustine A."/>
        </authorList>
    </citation>
    <scope>NUCLEOTIDE SEQUENCE</scope>
    <source>
        <tissue evidence="1">Leaf</tissue>
    </source>
</reference>
<accession>A0A2P2LRE6</accession>
<sequence>MLESSSLDLPVLDLTASSFLVLPGPFEAVSMDLPPLLGVRSLFVLPVSSSIFLIDFKSFLGLQSVSLTSFNFRLDFVATLRALLEGPPLQSVLNLTIRYPKNVTIMNPEQKSYSPFRR</sequence>
<organism evidence="1">
    <name type="scientific">Rhizophora mucronata</name>
    <name type="common">Asiatic mangrove</name>
    <dbReference type="NCBI Taxonomy" id="61149"/>
    <lineage>
        <taxon>Eukaryota</taxon>
        <taxon>Viridiplantae</taxon>
        <taxon>Streptophyta</taxon>
        <taxon>Embryophyta</taxon>
        <taxon>Tracheophyta</taxon>
        <taxon>Spermatophyta</taxon>
        <taxon>Magnoliopsida</taxon>
        <taxon>eudicotyledons</taxon>
        <taxon>Gunneridae</taxon>
        <taxon>Pentapetalae</taxon>
        <taxon>rosids</taxon>
        <taxon>fabids</taxon>
        <taxon>Malpighiales</taxon>
        <taxon>Rhizophoraceae</taxon>
        <taxon>Rhizophora</taxon>
    </lineage>
</organism>
<evidence type="ECO:0000313" key="1">
    <source>
        <dbReference type="EMBL" id="MBX20537.1"/>
    </source>
</evidence>
<dbReference type="AlphaFoldDB" id="A0A2P2LRE6"/>